<sequence length="153" mass="16722">MAYNYVATHSAGDHMLIMKCLPAVITKKCVNHKVGDLYFEEAPVMVSKTLAFVKAVKDDLVPDSSQIHCPGVAHEVQYGRQEPDNQQLDCPQPTPSTIGFSVSRLAPSTLSVIGSALLPSTGLACDLFFSLQTYLTLLLFRLVAVMDKPCFVF</sequence>
<proteinExistence type="predicted"/>
<accession>A0A0M3IGZ4</accession>
<evidence type="ECO:0000313" key="1">
    <source>
        <dbReference type="Proteomes" id="UP000036681"/>
    </source>
</evidence>
<dbReference type="AlphaFoldDB" id="A0A0M3IGZ4"/>
<evidence type="ECO:0000313" key="2">
    <source>
        <dbReference type="WBParaSite" id="ALUE_0001762701-mRNA-1"/>
    </source>
</evidence>
<name>A0A0M3IGZ4_ASCLU</name>
<reference evidence="2" key="1">
    <citation type="submission" date="2016-05" db="UniProtKB">
        <authorList>
            <consortium name="WormBaseParasite"/>
        </authorList>
    </citation>
    <scope>IDENTIFICATION</scope>
</reference>
<organism evidence="1 2">
    <name type="scientific">Ascaris lumbricoides</name>
    <name type="common">Giant roundworm</name>
    <dbReference type="NCBI Taxonomy" id="6252"/>
    <lineage>
        <taxon>Eukaryota</taxon>
        <taxon>Metazoa</taxon>
        <taxon>Ecdysozoa</taxon>
        <taxon>Nematoda</taxon>
        <taxon>Chromadorea</taxon>
        <taxon>Rhabditida</taxon>
        <taxon>Spirurina</taxon>
        <taxon>Ascaridomorpha</taxon>
        <taxon>Ascaridoidea</taxon>
        <taxon>Ascarididae</taxon>
        <taxon>Ascaris</taxon>
    </lineage>
</organism>
<protein>
    <submittedName>
        <fullName evidence="2">NAD_binding_4 domain-containing protein</fullName>
    </submittedName>
</protein>
<dbReference type="WBParaSite" id="ALUE_0001762701-mRNA-1">
    <property type="protein sequence ID" value="ALUE_0001762701-mRNA-1"/>
    <property type="gene ID" value="ALUE_0001762701"/>
</dbReference>
<keyword evidence="1" id="KW-1185">Reference proteome</keyword>
<dbReference type="Proteomes" id="UP000036681">
    <property type="component" value="Unplaced"/>
</dbReference>